<gene>
    <name evidence="1" type="ORF">SAMN05216241_103148</name>
</gene>
<accession>A0A1G7Q1N2</accession>
<proteinExistence type="predicted"/>
<evidence type="ECO:0000313" key="2">
    <source>
        <dbReference type="Proteomes" id="UP000199415"/>
    </source>
</evidence>
<sequence>MEAIAAPRWKLLPTIAISTGSRIRKPGSLYQMGRNACPYCHGGGSVSCTYPAVPEGAVEHRPSDRQQQRRDLPAIPARTVTASAIAAYFLEPYELKADIAT</sequence>
<reference evidence="1 2" key="1">
    <citation type="submission" date="2016-10" db="EMBL/GenBank/DDBJ databases">
        <authorList>
            <person name="de Groot N.N."/>
        </authorList>
    </citation>
    <scope>NUCLEOTIDE SEQUENCE [LARGE SCALE GENOMIC DNA]</scope>
    <source>
        <strain evidence="1 2">DSM 25584</strain>
    </source>
</reference>
<dbReference type="RefSeq" id="WP_090019274.1">
    <property type="nucleotide sequence ID" value="NZ_FNCE01000003.1"/>
</dbReference>
<dbReference type="EMBL" id="FNCE01000003">
    <property type="protein sequence ID" value="SDF91530.1"/>
    <property type="molecule type" value="Genomic_DNA"/>
</dbReference>
<dbReference type="STRING" id="1082479.SAMN05216241_103148"/>
<dbReference type="Proteomes" id="UP000199415">
    <property type="component" value="Unassembled WGS sequence"/>
</dbReference>
<evidence type="ECO:0000313" key="1">
    <source>
        <dbReference type="EMBL" id="SDF91530.1"/>
    </source>
</evidence>
<protein>
    <submittedName>
        <fullName evidence="1">Uncharacterized protein</fullName>
    </submittedName>
</protein>
<dbReference type="AlphaFoldDB" id="A0A1G7Q1N2"/>
<name>A0A1G7Q1N2_9PROT</name>
<keyword evidence="2" id="KW-1185">Reference proteome</keyword>
<dbReference type="OrthoDB" id="9768634at2"/>
<organism evidence="1 2">
    <name type="scientific">Limimonas halophila</name>
    <dbReference type="NCBI Taxonomy" id="1082479"/>
    <lineage>
        <taxon>Bacteria</taxon>
        <taxon>Pseudomonadati</taxon>
        <taxon>Pseudomonadota</taxon>
        <taxon>Alphaproteobacteria</taxon>
        <taxon>Rhodospirillales</taxon>
        <taxon>Rhodovibrionaceae</taxon>
        <taxon>Limimonas</taxon>
    </lineage>
</organism>